<dbReference type="EMBL" id="SEYY01017261">
    <property type="protein sequence ID" value="KAB7499679.1"/>
    <property type="molecule type" value="Genomic_DNA"/>
</dbReference>
<proteinExistence type="predicted"/>
<comment type="caution">
    <text evidence="1">The sequence shown here is derived from an EMBL/GenBank/DDBJ whole genome shotgun (WGS) entry which is preliminary data.</text>
</comment>
<evidence type="ECO:0000313" key="1">
    <source>
        <dbReference type="EMBL" id="KAB7499679.1"/>
    </source>
</evidence>
<dbReference type="OrthoDB" id="10069172at2759"/>
<gene>
    <name evidence="1" type="ORF">Anas_11402</name>
</gene>
<name>A0A5N5T129_9CRUS</name>
<keyword evidence="2" id="KW-1185">Reference proteome</keyword>
<protein>
    <submittedName>
        <fullName evidence="1">Uncharacterized protein</fullName>
    </submittedName>
</protein>
<dbReference type="Proteomes" id="UP000326759">
    <property type="component" value="Unassembled WGS sequence"/>
</dbReference>
<evidence type="ECO:0000313" key="2">
    <source>
        <dbReference type="Proteomes" id="UP000326759"/>
    </source>
</evidence>
<accession>A0A5N5T129</accession>
<dbReference type="AlphaFoldDB" id="A0A5N5T129"/>
<sequence>MKNIFQELIKKSGLIVSSKDSKVNTLVSFLTSQNCTTFRSGQQDSLVRLLLNIDELQPKIITFLTEKLLQLAYE</sequence>
<organism evidence="1 2">
    <name type="scientific">Armadillidium nasatum</name>
    <dbReference type="NCBI Taxonomy" id="96803"/>
    <lineage>
        <taxon>Eukaryota</taxon>
        <taxon>Metazoa</taxon>
        <taxon>Ecdysozoa</taxon>
        <taxon>Arthropoda</taxon>
        <taxon>Crustacea</taxon>
        <taxon>Multicrustacea</taxon>
        <taxon>Malacostraca</taxon>
        <taxon>Eumalacostraca</taxon>
        <taxon>Peracarida</taxon>
        <taxon>Isopoda</taxon>
        <taxon>Oniscidea</taxon>
        <taxon>Crinocheta</taxon>
        <taxon>Armadillidiidae</taxon>
        <taxon>Armadillidium</taxon>
    </lineage>
</organism>
<reference evidence="1 2" key="1">
    <citation type="journal article" date="2019" name="PLoS Biol.">
        <title>Sex chromosomes control vertical transmission of feminizing Wolbachia symbionts in an isopod.</title>
        <authorList>
            <person name="Becking T."/>
            <person name="Chebbi M.A."/>
            <person name="Giraud I."/>
            <person name="Moumen B."/>
            <person name="Laverre T."/>
            <person name="Caubet Y."/>
            <person name="Peccoud J."/>
            <person name="Gilbert C."/>
            <person name="Cordaux R."/>
        </authorList>
    </citation>
    <scope>NUCLEOTIDE SEQUENCE [LARGE SCALE GENOMIC DNA]</scope>
    <source>
        <strain evidence="1">ANa2</strain>
        <tissue evidence="1">Whole body excluding digestive tract and cuticle</tissue>
    </source>
</reference>
<feature type="non-terminal residue" evidence="1">
    <location>
        <position position="74"/>
    </location>
</feature>